<dbReference type="EMBL" id="PGOL01002726">
    <property type="protein sequence ID" value="PKI45332.1"/>
    <property type="molecule type" value="Genomic_DNA"/>
</dbReference>
<keyword evidence="3" id="KW-1185">Reference proteome</keyword>
<feature type="domain" description="PPM-type phosphatase" evidence="1">
    <location>
        <begin position="18"/>
        <end position="96"/>
    </location>
</feature>
<dbReference type="InterPro" id="IPR015655">
    <property type="entry name" value="PP2C"/>
</dbReference>
<reference evidence="2 3" key="1">
    <citation type="submission" date="2017-11" db="EMBL/GenBank/DDBJ databases">
        <title>De-novo sequencing of pomegranate (Punica granatum L.) genome.</title>
        <authorList>
            <person name="Akparov Z."/>
            <person name="Amiraslanov A."/>
            <person name="Hajiyeva S."/>
            <person name="Abbasov M."/>
            <person name="Kaur K."/>
            <person name="Hamwieh A."/>
            <person name="Solovyev V."/>
            <person name="Salamov A."/>
            <person name="Braich B."/>
            <person name="Kosarev P."/>
            <person name="Mahmoud A."/>
            <person name="Hajiyev E."/>
            <person name="Babayeva S."/>
            <person name="Izzatullayeva V."/>
            <person name="Mammadov A."/>
            <person name="Mammadov A."/>
            <person name="Sharifova S."/>
            <person name="Ojaghi J."/>
            <person name="Eynullazada K."/>
            <person name="Bayramov B."/>
            <person name="Abdulazimova A."/>
            <person name="Shahmuradov I."/>
        </authorList>
    </citation>
    <scope>NUCLEOTIDE SEQUENCE [LARGE SCALE GENOMIC DNA]</scope>
    <source>
        <strain evidence="3">cv. AG2017</strain>
        <tissue evidence="2">Leaf</tissue>
    </source>
</reference>
<dbReference type="AlphaFoldDB" id="A0A2I0IMV6"/>
<dbReference type="InterPro" id="IPR036457">
    <property type="entry name" value="PPM-type-like_dom_sf"/>
</dbReference>
<evidence type="ECO:0000313" key="2">
    <source>
        <dbReference type="EMBL" id="PKI45332.1"/>
    </source>
</evidence>
<accession>A0A2I0IMV6</accession>
<organism evidence="2 3">
    <name type="scientific">Punica granatum</name>
    <name type="common">Pomegranate</name>
    <dbReference type="NCBI Taxonomy" id="22663"/>
    <lineage>
        <taxon>Eukaryota</taxon>
        <taxon>Viridiplantae</taxon>
        <taxon>Streptophyta</taxon>
        <taxon>Embryophyta</taxon>
        <taxon>Tracheophyta</taxon>
        <taxon>Spermatophyta</taxon>
        <taxon>Magnoliopsida</taxon>
        <taxon>eudicotyledons</taxon>
        <taxon>Gunneridae</taxon>
        <taxon>Pentapetalae</taxon>
        <taxon>rosids</taxon>
        <taxon>malvids</taxon>
        <taxon>Myrtales</taxon>
        <taxon>Lythraceae</taxon>
        <taxon>Punica</taxon>
    </lineage>
</organism>
<evidence type="ECO:0000313" key="3">
    <source>
        <dbReference type="Proteomes" id="UP000233551"/>
    </source>
</evidence>
<dbReference type="InterPro" id="IPR001932">
    <property type="entry name" value="PPM-type_phosphatase-like_dom"/>
</dbReference>
<dbReference type="Proteomes" id="UP000233551">
    <property type="component" value="Unassembled WGS sequence"/>
</dbReference>
<name>A0A2I0IMV6_PUNGR</name>
<dbReference type="Pfam" id="PF00481">
    <property type="entry name" value="PP2C"/>
    <property type="match status" value="1"/>
</dbReference>
<dbReference type="SUPFAM" id="SSF81606">
    <property type="entry name" value="PP2C-like"/>
    <property type="match status" value="1"/>
</dbReference>
<proteinExistence type="predicted"/>
<dbReference type="Gene3D" id="3.60.40.10">
    <property type="entry name" value="PPM-type phosphatase domain"/>
    <property type="match status" value="1"/>
</dbReference>
<dbReference type="GO" id="GO:0004722">
    <property type="term" value="F:protein serine/threonine phosphatase activity"/>
    <property type="evidence" value="ECO:0007669"/>
    <property type="project" value="InterPro"/>
</dbReference>
<sequence>MVSVCCRNVLRSCASSSQREPEVTVNKRAELHNPLVIASKGLREVISNEVACSVLRRCLEGRIRWSSEKERSSSGAADAAVILIELRMARDSQDNISVIMVVEFKKLSGSNS</sequence>
<dbReference type="STRING" id="22663.A0A2I0IMV6"/>
<comment type="caution">
    <text evidence="2">The sequence shown here is derived from an EMBL/GenBank/DDBJ whole genome shotgun (WGS) entry which is preliminary data.</text>
</comment>
<dbReference type="PANTHER" id="PTHR47992">
    <property type="entry name" value="PROTEIN PHOSPHATASE"/>
    <property type="match status" value="1"/>
</dbReference>
<protein>
    <recommendedName>
        <fullName evidence="1">PPM-type phosphatase domain-containing protein</fullName>
    </recommendedName>
</protein>
<evidence type="ECO:0000259" key="1">
    <source>
        <dbReference type="Pfam" id="PF00481"/>
    </source>
</evidence>
<gene>
    <name evidence="2" type="ORF">CRG98_034293</name>
</gene>